<feature type="compositionally biased region" description="Basic and acidic residues" evidence="15">
    <location>
        <begin position="786"/>
        <end position="796"/>
    </location>
</feature>
<evidence type="ECO:0000256" key="9">
    <source>
        <dbReference type="ARBA" id="ARBA00022989"/>
    </source>
</evidence>
<evidence type="ECO:0000256" key="16">
    <source>
        <dbReference type="SAM" id="SignalP"/>
    </source>
</evidence>
<evidence type="ECO:0000256" key="4">
    <source>
        <dbReference type="ARBA" id="ARBA00010267"/>
    </source>
</evidence>
<dbReference type="Pfam" id="PF00193">
    <property type="entry name" value="Xlink"/>
    <property type="match status" value="1"/>
</dbReference>
<dbReference type="InterPro" id="IPR016186">
    <property type="entry name" value="C-type_lectin-like/link_sf"/>
</dbReference>
<feature type="disulfide bond" evidence="13">
    <location>
        <begin position="1349"/>
        <end position="1359"/>
    </location>
</feature>
<feature type="domain" description="CUB" evidence="17">
    <location>
        <begin position="1159"/>
        <end position="1271"/>
    </location>
</feature>
<evidence type="ECO:0000256" key="15">
    <source>
        <dbReference type="SAM" id="MobiDB-lite"/>
    </source>
</evidence>
<dbReference type="Gene3D" id="2.60.120.290">
    <property type="entry name" value="Spermadhesin, CUB domain"/>
    <property type="match status" value="1"/>
</dbReference>
<keyword evidence="12" id="KW-0325">Glycoprotein</keyword>
<feature type="region of interest" description="Disordered" evidence="15">
    <location>
        <begin position="730"/>
        <end position="761"/>
    </location>
</feature>
<dbReference type="InterPro" id="IPR016187">
    <property type="entry name" value="CTDL_fold"/>
</dbReference>
<keyword evidence="7 16" id="KW-0732">Signal</keyword>
<evidence type="ECO:0000259" key="17">
    <source>
        <dbReference type="PROSITE" id="PS01180"/>
    </source>
</evidence>
<dbReference type="SUPFAM" id="SSF49854">
    <property type="entry name" value="Spermadhesin, CUB domain"/>
    <property type="match status" value="1"/>
</dbReference>
<feature type="region of interest" description="Disordered" evidence="15">
    <location>
        <begin position="1708"/>
        <end position="1741"/>
    </location>
</feature>
<comment type="subcellular location">
    <subcellularLocation>
        <location evidence="2">Cytoplasm</location>
    </subcellularLocation>
    <subcellularLocation>
        <location evidence="1">Membrane</location>
        <topology evidence="1">Single-pass membrane protein</topology>
    </subcellularLocation>
</comment>
<dbReference type="PRINTS" id="PR00258">
    <property type="entry name" value="SPERACTRCPTR"/>
</dbReference>
<evidence type="ECO:0000256" key="3">
    <source>
        <dbReference type="ARBA" id="ARBA00009931"/>
    </source>
</evidence>
<feature type="region of interest" description="Disordered" evidence="15">
    <location>
        <begin position="1044"/>
        <end position="1156"/>
    </location>
</feature>
<dbReference type="Gene3D" id="3.10.100.10">
    <property type="entry name" value="Mannose-Binding Protein A, subunit A"/>
    <property type="match status" value="1"/>
</dbReference>
<feature type="compositionally biased region" description="Polar residues" evidence="15">
    <location>
        <begin position="1123"/>
        <end position="1156"/>
    </location>
</feature>
<keyword evidence="5" id="KW-0963">Cytoplasm</keyword>
<comment type="similarity">
    <text evidence="3">Belongs to the DMBT1 family.</text>
</comment>
<dbReference type="SUPFAM" id="SSF56487">
    <property type="entry name" value="SRCR-like"/>
    <property type="match status" value="1"/>
</dbReference>
<dbReference type="GO" id="GO:0005737">
    <property type="term" value="C:cytoplasm"/>
    <property type="evidence" value="ECO:0007669"/>
    <property type="project" value="UniProtKB-SubCell"/>
</dbReference>
<feature type="disulfide bond" evidence="14">
    <location>
        <begin position="78"/>
        <end position="99"/>
    </location>
</feature>
<evidence type="ECO:0000313" key="20">
    <source>
        <dbReference type="EMBL" id="RXM34050.1"/>
    </source>
</evidence>
<name>A0A444UFU2_ACIRT</name>
<comment type="caution">
    <text evidence="13">Lacks conserved residue(s) required for the propagation of feature annotation.</text>
</comment>
<dbReference type="NCBIfam" id="NF040941">
    <property type="entry name" value="GGGWT_bact"/>
    <property type="match status" value="1"/>
</dbReference>
<dbReference type="SUPFAM" id="SSF56496">
    <property type="entry name" value="Fibrinogen C-terminal domain-like"/>
    <property type="match status" value="1"/>
</dbReference>
<evidence type="ECO:0000256" key="6">
    <source>
        <dbReference type="ARBA" id="ARBA00022692"/>
    </source>
</evidence>
<dbReference type="PROSITE" id="PS50963">
    <property type="entry name" value="LINK_2"/>
    <property type="match status" value="1"/>
</dbReference>
<evidence type="ECO:0000256" key="11">
    <source>
        <dbReference type="ARBA" id="ARBA00023157"/>
    </source>
</evidence>
<keyword evidence="9" id="KW-1133">Transmembrane helix</keyword>
<sequence length="2004" mass="222208">MLLIFFIIQTVIHSGFSEVPSCEYYLNKRVAGVFHYDHHSRYSLTFWEAKAVCQRNFGATMADRQQMYTAYKAGLEECRAGWISSGEVAYPRVSQHWRCGQNQTGVITYGIRKNLLEKWDVFCHKDDNDCSAYRILFPNTQTPKEVKTEENGVLKTNDFNASFTASDDLKYVSVAATNLQNNHIVQDTEQFDQILIDAAPLNDFIEKTVPTEGPTGTTRGKDGTLHFPTIFDENQELRFDSHTLTEVPLLSTENYSTTSEVEGITEEYSIETNKKQTKDSSSLTQHHLASPEVIITSTQQSLNNPAEKVDGKALNNFFAHTITSQVTDVLSLSTRISDASYKSYAELTQTQTNYTLSTSTREDVLQRTKTPYSNNFTSMTDTSTLNSTAAPESKTTLFTTQHTEAATTFSTSERFDNQSSLKIKGRGVQNSVNKVLPSTNVSKSEDHNLRLLQKGTAAYSTSILPNLPTKKEFSLNNSSHPNTFNPTFTSQDIQSSNKVHLKGSPATQTTEINALPAYGSVTAVFKSVLATTVSSDHQPLKRNTEMAENKEQESVVHLPVDFTDSASNMSMKYNESIRNTQSYVSTTVSDTRQLTEFTTFAKRFLFKPVEPTKSSFFYLATAKPKHIEGSADRHTGYAISISENQEIGNSEQTGNTMDKAKIKINASGKISKNNEMKPGLTTENNEAEELVTPSWQQVPTTTSFNSRDSNDQILYKDGTQASFMSKQNAENTLAADKRVDSSTSTTGDRRPTLKAAQGASHNETFSSAHHGLYAHTQEPPMPVSDHFQEVPEDRETLQSSSMVVGDHSSNMATSTSLKAFHNNLFKFNKGIEITLSITKPFTAIAHNESTTSSAQNSTGPVSEHTGTGSVSPSPLFNNRAITSKDGEALYKIHKDHMSLSKDNASAIVQDEVIVRFLNHYKQTSSAISSDTPTKNPELDDQSVISRPRYIEQQEFALTHGSFLPKLSSQEILDGKTAQNISTVRSREDSKHDASTLNVVKKGNISLETIVKRLDAVNNNTEHIQLSTHWDRTPITTVPVITEGSSLLSEESATKRSHKGNNEFQAGNDELNYGGESSTMKPTRTTLDQRDFTAELEEKTITESNSESLQASPSSSPTGAFPESHSSQPETVTASPMTDGSTITHVPTSMPSSNVQSASCGGVLRGVMGEFQSPGFPQSYLSDMDCTWVIEAPVGHIVHLDFHSLVLEEHRTCQYDYVIVYDGRGAAKQELGRFCGSELPPQLRATSNAMMVVMKSDSSVELDGFSAQFSTVKSLAVLTGQISLRGGRNRFEGLVEVEYGGHQGGICAKQWDNRNAAVVCRQLGFSGMAWATRIKLREGDLPVSISYVKCSGDETSLDGCEVKRGVECGTTERAGVHCQVLESCSALRNAGVLESGTYVIDPDGEELGVDPFAVQCDMDIEPATGDCDRGLSTCNCDANDEVWRSDEGLLTDASSLPVQEVRFGDTRDIPVEMAFHRIGKLRCRGQKNRVPVLESCAALKEEGFAESGRYVIDPDGVGQGVFQFEVYCDMTSNPTTGITVVSHDSESRMRVAPCEEQGCYGRELKYEADLIQINALTRVSKSCQQYVKLDCRHIRFIQSGWGWWVSWNGQKMFHWGGAEVNSSSCACGMTGTCSGPARLCNCDSNDHIWRTDEGYLRGKSLLPVKSVHFGDTQDAPLEMAFHTIGKLTCKGKGYLYTNVRENNSGGQMVVTSPPEHQINSPTECDYSTAREKKTQSDSVTSKETLATAVTNCPDGGDAVHRMKMVELCVQDKDNGCLSRRNQSNTSRASDQPFTSADEDLYCDLDDKGLDSNMYHQPSLYTDDDCFLENLKKDTSFELRKIVFKVMVTGRELPCWINTEETLQLPNKLFQEGYAWINQWNFEYRSGGNPVEKLQASLDVFLKKWALICNLEPQHARERACEIMLKSKEIEERICEALKFLMLCKSIQMYNRMGDGEDVPVFCTLLFARSTSRHPYHFMINHLNILGLESRLKQMEVELLLYTLFS</sequence>
<dbReference type="InterPro" id="IPR035914">
    <property type="entry name" value="Sperma_CUB_dom_sf"/>
</dbReference>
<feature type="domain" description="Link" evidence="19">
    <location>
        <begin position="32"/>
        <end position="125"/>
    </location>
</feature>
<keyword evidence="11 13" id="KW-1015">Disulfide bond</keyword>
<dbReference type="SMART" id="SM00202">
    <property type="entry name" value="SR"/>
    <property type="match status" value="1"/>
</dbReference>
<evidence type="ECO:0000256" key="2">
    <source>
        <dbReference type="ARBA" id="ARBA00004496"/>
    </source>
</evidence>
<evidence type="ECO:0000256" key="8">
    <source>
        <dbReference type="ARBA" id="ARBA00022737"/>
    </source>
</evidence>
<evidence type="ECO:0000256" key="10">
    <source>
        <dbReference type="ARBA" id="ARBA00023136"/>
    </source>
</evidence>
<dbReference type="InterPro" id="IPR001190">
    <property type="entry name" value="SRCR"/>
</dbReference>
<keyword evidence="8" id="KW-0677">Repeat</keyword>
<evidence type="ECO:0000256" key="7">
    <source>
        <dbReference type="ARBA" id="ARBA00022729"/>
    </source>
</evidence>
<dbReference type="SUPFAM" id="SSF56436">
    <property type="entry name" value="C-type lectin-like"/>
    <property type="match status" value="1"/>
</dbReference>
<dbReference type="PANTHER" id="PTHR33662">
    <property type="entry name" value="OTU DEUBIQUITINASE WITH LINEAR LINKAGE-SPECIFICITY A-RELATED"/>
    <property type="match status" value="1"/>
</dbReference>
<dbReference type="SMART" id="SM00445">
    <property type="entry name" value="LINK"/>
    <property type="match status" value="1"/>
</dbReference>
<evidence type="ECO:0000259" key="19">
    <source>
        <dbReference type="PROSITE" id="PS50963"/>
    </source>
</evidence>
<dbReference type="FunFam" id="3.10.100.10:FF:000001">
    <property type="entry name" value="Hyaluronan proteoglycan link protein 1"/>
    <property type="match status" value="1"/>
</dbReference>
<comment type="similarity">
    <text evidence="4">Belongs to the peptidase C65 family. Otulin subfamily.</text>
</comment>
<dbReference type="PROSITE" id="PS50287">
    <property type="entry name" value="SRCR_2"/>
    <property type="match status" value="1"/>
</dbReference>
<keyword evidence="10" id="KW-0472">Membrane</keyword>
<dbReference type="Pfam" id="PF00431">
    <property type="entry name" value="CUB"/>
    <property type="match status" value="1"/>
</dbReference>
<dbReference type="GO" id="GO:1990108">
    <property type="term" value="P:protein linear deubiquitination"/>
    <property type="evidence" value="ECO:0007669"/>
    <property type="project" value="TreeGrafter"/>
</dbReference>
<feature type="compositionally biased region" description="Basic and acidic residues" evidence="15">
    <location>
        <begin position="1086"/>
        <end position="1100"/>
    </location>
</feature>
<evidence type="ECO:0000256" key="1">
    <source>
        <dbReference type="ARBA" id="ARBA00004167"/>
    </source>
</evidence>
<evidence type="ECO:0000256" key="14">
    <source>
        <dbReference type="PROSITE-ProRule" id="PRU00323"/>
    </source>
</evidence>
<keyword evidence="21" id="KW-1185">Reference proteome</keyword>
<feature type="signal peptide" evidence="16">
    <location>
        <begin position="1"/>
        <end position="17"/>
    </location>
</feature>
<dbReference type="Pfam" id="PF00530">
    <property type="entry name" value="SRCR"/>
    <property type="match status" value="1"/>
</dbReference>
<dbReference type="InterPro" id="IPR036772">
    <property type="entry name" value="SRCR-like_dom_sf"/>
</dbReference>
<dbReference type="InterPro" id="IPR000859">
    <property type="entry name" value="CUB_dom"/>
</dbReference>
<proteinExistence type="inferred from homology"/>
<accession>A0A444UFU2</accession>
<dbReference type="Pfam" id="PF16218">
    <property type="entry name" value="Peptidase_C101"/>
    <property type="match status" value="1"/>
</dbReference>
<feature type="chain" id="PRO_5019337527" evidence="16">
    <location>
        <begin position="18"/>
        <end position="2004"/>
    </location>
</feature>
<dbReference type="FunFam" id="2.60.120.290:FF:000013">
    <property type="entry name" value="Membrane frizzled-related protein"/>
    <property type="match status" value="1"/>
</dbReference>
<dbReference type="GO" id="GO:0016020">
    <property type="term" value="C:membrane"/>
    <property type="evidence" value="ECO:0007669"/>
    <property type="project" value="UniProtKB-SubCell"/>
</dbReference>
<evidence type="ECO:0000313" key="21">
    <source>
        <dbReference type="Proteomes" id="UP000289886"/>
    </source>
</evidence>
<dbReference type="PRINTS" id="PR02055">
    <property type="entry name" value="PROTEINF105"/>
</dbReference>
<keyword evidence="6" id="KW-0812">Transmembrane</keyword>
<feature type="compositionally biased region" description="Low complexity" evidence="15">
    <location>
        <begin position="1103"/>
        <end position="1115"/>
    </location>
</feature>
<comment type="caution">
    <text evidence="20">The sequence shown here is derived from an EMBL/GenBank/DDBJ whole genome shotgun (WGS) entry which is preliminary data.</text>
</comment>
<organism evidence="20 21">
    <name type="scientific">Acipenser ruthenus</name>
    <name type="common">Sterlet sturgeon</name>
    <dbReference type="NCBI Taxonomy" id="7906"/>
    <lineage>
        <taxon>Eukaryota</taxon>
        <taxon>Metazoa</taxon>
        <taxon>Chordata</taxon>
        <taxon>Craniata</taxon>
        <taxon>Vertebrata</taxon>
        <taxon>Euteleostomi</taxon>
        <taxon>Actinopterygii</taxon>
        <taxon>Chondrostei</taxon>
        <taxon>Acipenseriformes</taxon>
        <taxon>Acipenseridae</taxon>
        <taxon>Acipenser</taxon>
    </lineage>
</organism>
<feature type="compositionally biased region" description="Polar residues" evidence="15">
    <location>
        <begin position="1074"/>
        <end position="1085"/>
    </location>
</feature>
<dbReference type="CDD" id="cd00041">
    <property type="entry name" value="CUB"/>
    <property type="match status" value="1"/>
</dbReference>
<dbReference type="GO" id="GO:0005540">
    <property type="term" value="F:hyaluronic acid binding"/>
    <property type="evidence" value="ECO:0007669"/>
    <property type="project" value="InterPro"/>
</dbReference>
<evidence type="ECO:0000259" key="18">
    <source>
        <dbReference type="PROSITE" id="PS50287"/>
    </source>
</evidence>
<dbReference type="GO" id="GO:0007155">
    <property type="term" value="P:cell adhesion"/>
    <property type="evidence" value="ECO:0007669"/>
    <property type="project" value="InterPro"/>
</dbReference>
<dbReference type="PANTHER" id="PTHR33662:SF3">
    <property type="entry name" value="FIBROUS SHEATH CABYR-BINDING PROTEIN-LIKE-RELATED"/>
    <property type="match status" value="1"/>
</dbReference>
<feature type="region of interest" description="Disordered" evidence="15">
    <location>
        <begin position="848"/>
        <end position="878"/>
    </location>
</feature>
<protein>
    <submittedName>
        <fullName evidence="20">Ubiquitin thioesterase otulin</fullName>
    </submittedName>
</protein>
<dbReference type="Gene3D" id="3.10.250.10">
    <property type="entry name" value="SRCR-like domain"/>
    <property type="match status" value="1"/>
</dbReference>
<evidence type="ECO:0000256" key="5">
    <source>
        <dbReference type="ARBA" id="ARBA00022490"/>
    </source>
</evidence>
<dbReference type="SMART" id="SM00042">
    <property type="entry name" value="CUB"/>
    <property type="match status" value="1"/>
</dbReference>
<feature type="region of interest" description="Disordered" evidence="15">
    <location>
        <begin position="774"/>
        <end position="798"/>
    </location>
</feature>
<dbReference type="InterPro" id="IPR000538">
    <property type="entry name" value="Link_dom"/>
</dbReference>
<dbReference type="InterPro" id="IPR023235">
    <property type="entry name" value="FAM105"/>
</dbReference>
<reference evidence="20 21" key="1">
    <citation type="submission" date="2019-01" db="EMBL/GenBank/DDBJ databases">
        <title>Draft Genome and Complete Hox-Cluster Characterization of the Sterlet Sturgeon (Acipenser ruthenus).</title>
        <authorList>
            <person name="Wei Q."/>
        </authorList>
    </citation>
    <scope>NUCLEOTIDE SEQUENCE [LARGE SCALE GENOMIC DNA]</scope>
    <source>
        <strain evidence="20">WHYD16114868_AA</strain>
        <tissue evidence="20">Blood</tissue>
    </source>
</reference>
<dbReference type="Gene3D" id="2.60.120.1000">
    <property type="match status" value="1"/>
</dbReference>
<feature type="domain" description="SRCR" evidence="18">
    <location>
        <begin position="1281"/>
        <end position="1378"/>
    </location>
</feature>
<dbReference type="EMBL" id="SCEB01214650">
    <property type="protein sequence ID" value="RXM34050.1"/>
    <property type="molecule type" value="Genomic_DNA"/>
</dbReference>
<gene>
    <name evidence="20" type="ORF">EOD39_5022</name>
</gene>
<evidence type="ECO:0000256" key="13">
    <source>
        <dbReference type="PROSITE-ProRule" id="PRU00196"/>
    </source>
</evidence>
<dbReference type="InterPro" id="IPR036056">
    <property type="entry name" value="Fibrinogen-like_C"/>
</dbReference>
<dbReference type="FunFam" id="3.10.250.10:FF:000016">
    <property type="entry name" value="Scavenger receptor cysteine-rich protein type 12"/>
    <property type="match status" value="1"/>
</dbReference>
<dbReference type="GO" id="GO:0004843">
    <property type="term" value="F:cysteine-type deubiquitinase activity"/>
    <property type="evidence" value="ECO:0007669"/>
    <property type="project" value="TreeGrafter"/>
</dbReference>
<dbReference type="PROSITE" id="PS01180">
    <property type="entry name" value="CUB"/>
    <property type="match status" value="1"/>
</dbReference>
<dbReference type="Proteomes" id="UP000289886">
    <property type="component" value="Unassembled WGS sequence"/>
</dbReference>
<evidence type="ECO:0000256" key="12">
    <source>
        <dbReference type="ARBA" id="ARBA00023180"/>
    </source>
</evidence>